<evidence type="ECO:0000313" key="1">
    <source>
        <dbReference type="EMBL" id="OIQ75625.1"/>
    </source>
</evidence>
<sequence length="134" mass="14304">MYGDIRGKLNIAPACIPGGDGCLSDAGMAAKLPLDFAGLDTKAADFHLVVVPADIGEPAIRQPATQIACFVHAPAFRRERVGQEAFCGEIGTAEIALRHAHASHVQFARHPDGDRLHRFVENVDARVVDRPADG</sequence>
<gene>
    <name evidence="1" type="ORF">GALL_427080</name>
</gene>
<comment type="caution">
    <text evidence="1">The sequence shown here is derived from an EMBL/GenBank/DDBJ whole genome shotgun (WGS) entry which is preliminary data.</text>
</comment>
<proteinExistence type="predicted"/>
<dbReference type="EMBL" id="MLJW01002108">
    <property type="protein sequence ID" value="OIQ75625.1"/>
    <property type="molecule type" value="Genomic_DNA"/>
</dbReference>
<dbReference type="AlphaFoldDB" id="A0A1J5PVY2"/>
<reference evidence="1" key="1">
    <citation type="submission" date="2016-10" db="EMBL/GenBank/DDBJ databases">
        <title>Sequence of Gallionella enrichment culture.</title>
        <authorList>
            <person name="Poehlein A."/>
            <person name="Muehling M."/>
            <person name="Daniel R."/>
        </authorList>
    </citation>
    <scope>NUCLEOTIDE SEQUENCE</scope>
</reference>
<name>A0A1J5PVY2_9ZZZZ</name>
<organism evidence="1">
    <name type="scientific">mine drainage metagenome</name>
    <dbReference type="NCBI Taxonomy" id="410659"/>
    <lineage>
        <taxon>unclassified sequences</taxon>
        <taxon>metagenomes</taxon>
        <taxon>ecological metagenomes</taxon>
    </lineage>
</organism>
<accession>A0A1J5PVY2</accession>
<protein>
    <submittedName>
        <fullName evidence="1">Uncharacterized protein</fullName>
    </submittedName>
</protein>
<dbReference type="AntiFam" id="ANF00178">
    <property type="entry name" value="Shadow ORF (opposite dhbF)"/>
</dbReference>